<accession>A0A6H5GR67</accession>
<proteinExistence type="predicted"/>
<keyword evidence="2" id="KW-1185">Reference proteome</keyword>
<protein>
    <submittedName>
        <fullName evidence="1">Uncharacterized protein</fullName>
    </submittedName>
</protein>
<organism evidence="1 2">
    <name type="scientific">Nesidiocoris tenuis</name>
    <dbReference type="NCBI Taxonomy" id="355587"/>
    <lineage>
        <taxon>Eukaryota</taxon>
        <taxon>Metazoa</taxon>
        <taxon>Ecdysozoa</taxon>
        <taxon>Arthropoda</taxon>
        <taxon>Hexapoda</taxon>
        <taxon>Insecta</taxon>
        <taxon>Pterygota</taxon>
        <taxon>Neoptera</taxon>
        <taxon>Paraneoptera</taxon>
        <taxon>Hemiptera</taxon>
        <taxon>Heteroptera</taxon>
        <taxon>Panheteroptera</taxon>
        <taxon>Cimicomorpha</taxon>
        <taxon>Miridae</taxon>
        <taxon>Dicyphina</taxon>
        <taxon>Nesidiocoris</taxon>
    </lineage>
</organism>
<dbReference type="Proteomes" id="UP000479000">
    <property type="component" value="Unassembled WGS sequence"/>
</dbReference>
<gene>
    <name evidence="1" type="ORF">NTEN_LOCUS11499</name>
</gene>
<reference evidence="1 2" key="1">
    <citation type="submission" date="2020-02" db="EMBL/GenBank/DDBJ databases">
        <authorList>
            <person name="Ferguson B K."/>
        </authorList>
    </citation>
    <scope>NUCLEOTIDE SEQUENCE [LARGE SCALE GENOMIC DNA]</scope>
</reference>
<dbReference type="AlphaFoldDB" id="A0A6H5GR67"/>
<dbReference type="EMBL" id="CADCXU010017105">
    <property type="protein sequence ID" value="CAB0006022.1"/>
    <property type="molecule type" value="Genomic_DNA"/>
</dbReference>
<evidence type="ECO:0000313" key="2">
    <source>
        <dbReference type="Proteomes" id="UP000479000"/>
    </source>
</evidence>
<sequence>MDYDTSQNRILLHVHENRRLTLTILMRVRPESKWVQLLVFRDDASGFHVNFGTGFQYTASPQ</sequence>
<name>A0A6H5GR67_9HEMI</name>
<evidence type="ECO:0000313" key="1">
    <source>
        <dbReference type="EMBL" id="CAB0006022.1"/>
    </source>
</evidence>